<name>A0A8J8GJJ6_9EURY</name>
<comment type="caution">
    <text evidence="1">The sequence shown here is derived from an EMBL/GenBank/DDBJ whole genome shotgun (WGS) entry which is preliminary data.</text>
</comment>
<protein>
    <submittedName>
        <fullName evidence="1">Uncharacterized protein</fullName>
    </submittedName>
</protein>
<organism evidence="1 2">
    <name type="scientific">Haloterrigena gelatinilytica</name>
    <dbReference type="NCBI Taxonomy" id="2741724"/>
    <lineage>
        <taxon>Archaea</taxon>
        <taxon>Methanobacteriati</taxon>
        <taxon>Methanobacteriota</taxon>
        <taxon>Stenosarchaea group</taxon>
        <taxon>Halobacteria</taxon>
        <taxon>Halobacteriales</taxon>
        <taxon>Natrialbaceae</taxon>
        <taxon>Haloterrigena</taxon>
    </lineage>
</organism>
<dbReference type="RefSeq" id="WP_174701823.1">
    <property type="nucleotide sequence ID" value="NZ_JABURA010000001.1"/>
</dbReference>
<dbReference type="EMBL" id="JABURA010000001">
    <property type="protein sequence ID" value="NUB91159.1"/>
    <property type="molecule type" value="Genomic_DNA"/>
</dbReference>
<proteinExistence type="predicted"/>
<dbReference type="Proteomes" id="UP000728647">
    <property type="component" value="Unassembled WGS sequence"/>
</dbReference>
<reference evidence="1" key="1">
    <citation type="submission" date="2020-06" db="EMBL/GenBank/DDBJ databases">
        <title>Haloterrigena sp. nov., an extremely halophilic archaeon isolated from a saline sediment.</title>
        <authorList>
            <person name="Liu B.-B."/>
        </authorList>
    </citation>
    <scope>NUCLEOTIDE SEQUENCE</scope>
    <source>
        <strain evidence="1">SYSU A121-1</strain>
    </source>
</reference>
<sequence length="68" mass="7876">MSKDLRAREIMQKAISVNWGKVQELTTESEYENIDWEMEDGIEFTIMDCLEEDDFDPEIAEKAGQGDT</sequence>
<accession>A0A8J8GJJ6</accession>
<dbReference type="AlphaFoldDB" id="A0A8J8GJJ6"/>
<evidence type="ECO:0000313" key="1">
    <source>
        <dbReference type="EMBL" id="NUB91159.1"/>
    </source>
</evidence>
<evidence type="ECO:0000313" key="2">
    <source>
        <dbReference type="Proteomes" id="UP000728647"/>
    </source>
</evidence>
<gene>
    <name evidence="1" type="ORF">HT576_09010</name>
</gene>